<dbReference type="EMBL" id="BMFO01000001">
    <property type="protein sequence ID" value="GGF86646.1"/>
    <property type="molecule type" value="Genomic_DNA"/>
</dbReference>
<name>A0A917CFV8_9GAMM</name>
<dbReference type="PANTHER" id="PTHR42776">
    <property type="entry name" value="SERINE PEPTIDASE S9 FAMILY MEMBER"/>
    <property type="match status" value="1"/>
</dbReference>
<keyword evidence="5" id="KW-1185">Reference proteome</keyword>
<protein>
    <submittedName>
        <fullName evidence="4">Peptidase S9</fullName>
    </submittedName>
</protein>
<dbReference type="InterPro" id="IPR029058">
    <property type="entry name" value="AB_hydrolase_fold"/>
</dbReference>
<evidence type="ECO:0000313" key="5">
    <source>
        <dbReference type="Proteomes" id="UP000632858"/>
    </source>
</evidence>
<reference evidence="4" key="1">
    <citation type="journal article" date="2014" name="Int. J. Syst. Evol. Microbiol.">
        <title>Complete genome sequence of Corynebacterium casei LMG S-19264T (=DSM 44701T), isolated from a smear-ripened cheese.</title>
        <authorList>
            <consortium name="US DOE Joint Genome Institute (JGI-PGF)"/>
            <person name="Walter F."/>
            <person name="Albersmeier A."/>
            <person name="Kalinowski J."/>
            <person name="Ruckert C."/>
        </authorList>
    </citation>
    <scope>NUCLEOTIDE SEQUENCE</scope>
    <source>
        <strain evidence="4">CGMCC 1.12726</strain>
    </source>
</reference>
<dbReference type="Proteomes" id="UP000632858">
    <property type="component" value="Unassembled WGS sequence"/>
</dbReference>
<accession>A0A917CFV8</accession>
<dbReference type="Pfam" id="PF00326">
    <property type="entry name" value="Peptidase_S9"/>
    <property type="match status" value="1"/>
</dbReference>
<dbReference type="SUPFAM" id="SSF82171">
    <property type="entry name" value="DPP6 N-terminal domain-like"/>
    <property type="match status" value="1"/>
</dbReference>
<comment type="caution">
    <text evidence="4">The sequence shown here is derived from an EMBL/GenBank/DDBJ whole genome shotgun (WGS) entry which is preliminary data.</text>
</comment>
<gene>
    <name evidence="4" type="ORF">GCM10010960_05760</name>
</gene>
<dbReference type="RefSeq" id="WP_188447552.1">
    <property type="nucleotide sequence ID" value="NZ_BMFO01000001.1"/>
</dbReference>
<dbReference type="InterPro" id="IPR001375">
    <property type="entry name" value="Peptidase_S9_cat"/>
</dbReference>
<evidence type="ECO:0000256" key="2">
    <source>
        <dbReference type="SAM" id="SignalP"/>
    </source>
</evidence>
<dbReference type="AlphaFoldDB" id="A0A917CFV8"/>
<feature type="signal peptide" evidence="2">
    <location>
        <begin position="1"/>
        <end position="25"/>
    </location>
</feature>
<proteinExistence type="predicted"/>
<evidence type="ECO:0000259" key="3">
    <source>
        <dbReference type="Pfam" id="PF00326"/>
    </source>
</evidence>
<dbReference type="SUPFAM" id="SSF53474">
    <property type="entry name" value="alpha/beta-Hydrolases"/>
    <property type="match status" value="1"/>
</dbReference>
<reference evidence="4" key="2">
    <citation type="submission" date="2020-09" db="EMBL/GenBank/DDBJ databases">
        <authorList>
            <person name="Sun Q."/>
            <person name="Zhou Y."/>
        </authorList>
    </citation>
    <scope>NUCLEOTIDE SEQUENCE</scope>
    <source>
        <strain evidence="4">CGMCC 1.12726</strain>
    </source>
</reference>
<dbReference type="Gene3D" id="3.40.50.1820">
    <property type="entry name" value="alpha/beta hydrolase"/>
    <property type="match status" value="1"/>
</dbReference>
<dbReference type="GO" id="GO:0006508">
    <property type="term" value="P:proteolysis"/>
    <property type="evidence" value="ECO:0007669"/>
    <property type="project" value="InterPro"/>
</dbReference>
<dbReference type="PANTHER" id="PTHR42776:SF27">
    <property type="entry name" value="DIPEPTIDYL PEPTIDASE FAMILY MEMBER 6"/>
    <property type="match status" value="1"/>
</dbReference>
<evidence type="ECO:0000313" key="4">
    <source>
        <dbReference type="EMBL" id="GGF86646.1"/>
    </source>
</evidence>
<feature type="domain" description="Peptidase S9 prolyl oligopeptidase catalytic" evidence="3">
    <location>
        <begin position="426"/>
        <end position="635"/>
    </location>
</feature>
<sequence length="648" mass="71374">MFVRSIVAGALAGLFALSATAPAFAADPIPVEDFWKRSSFRQVKISPDGRYLAATVPLENLTALVVMDLQSKKITGSFKPQEKAHIQDFYWVSPERLLFRSSVREGRFAAPSLIPAYYAMNADGSKVGTAYGDGRNPFLLDTLKNDDKFVLVQFRSKEGLQTYGKMNVENGTIVDTFKKPPTEAPGQYVTDNAAAVRLYVTAKSYKDAKVYGRASEKDSWTVIHDLKASEQEFDFLGFSSDNTLAYFTLSEKSGPGAVYAHDFKTGQKRLVSRDDNVDPLEVLSSPVDDSVYAVRYLDGFPRYDFIDKNNPAARELIKLQASFPDVDVYPVSATHDGAKTIYVVESDTIPGEYYLYDSKTQKAEHLLSRGAWLDEKKMALMEPMKFKARDGLDIEVFVTVPRGSSGKNLPLIVNPHGGPFGPYDSWGFNPEVQMLANRGYAVMQVNFRGSGNYGKEFKEKGYRQWGKAMQDDLTDATRWAIAQGIADPDRICIYGASYGAYAALMGAAKEPSLYRCAVGNVGTYDLPLQLSYSTAGGGGMNPLKTFFGDVAQDDVAQYSPARLASSIRIPVMLAAGEKDFTCPPEQSKIMYAALQKVGTPVELKIYEGEGHGNVLKENQIDFANRLLAFFEKNLKPGTVSASGLQPVR</sequence>
<dbReference type="GO" id="GO:0004252">
    <property type="term" value="F:serine-type endopeptidase activity"/>
    <property type="evidence" value="ECO:0007669"/>
    <property type="project" value="TreeGrafter"/>
</dbReference>
<evidence type="ECO:0000256" key="1">
    <source>
        <dbReference type="ARBA" id="ARBA00022801"/>
    </source>
</evidence>
<keyword evidence="1" id="KW-0378">Hydrolase</keyword>
<feature type="chain" id="PRO_5037495404" evidence="2">
    <location>
        <begin position="26"/>
        <end position="648"/>
    </location>
</feature>
<organism evidence="4 5">
    <name type="scientific">Arenimonas maotaiensis</name>
    <dbReference type="NCBI Taxonomy" id="1446479"/>
    <lineage>
        <taxon>Bacteria</taxon>
        <taxon>Pseudomonadati</taxon>
        <taxon>Pseudomonadota</taxon>
        <taxon>Gammaproteobacteria</taxon>
        <taxon>Lysobacterales</taxon>
        <taxon>Lysobacteraceae</taxon>
        <taxon>Arenimonas</taxon>
    </lineage>
</organism>
<keyword evidence="2" id="KW-0732">Signal</keyword>